<dbReference type="PANTHER" id="PTHR38116">
    <property type="entry name" value="CHROMOSOME 7, WHOLE GENOME SHOTGUN SEQUENCE"/>
    <property type="match status" value="1"/>
</dbReference>
<dbReference type="CDD" id="cd14688">
    <property type="entry name" value="bZIP_YAP"/>
    <property type="match status" value="2"/>
</dbReference>
<reference evidence="3 4" key="1">
    <citation type="journal article" date="2024" name="Nat. Commun.">
        <title>Phylogenomics reveals the evolutionary origins of lichenization in chlorophyte algae.</title>
        <authorList>
            <person name="Puginier C."/>
            <person name="Libourel C."/>
            <person name="Otte J."/>
            <person name="Skaloud P."/>
            <person name="Haon M."/>
            <person name="Grisel S."/>
            <person name="Petersen M."/>
            <person name="Berrin J.G."/>
            <person name="Delaux P.M."/>
            <person name="Dal Grande F."/>
            <person name="Keller J."/>
        </authorList>
    </citation>
    <scope>NUCLEOTIDE SEQUENCE [LARGE SCALE GENOMIC DNA]</scope>
    <source>
        <strain evidence="3 4">SAG 245.80</strain>
    </source>
</reference>
<feature type="region of interest" description="Disordered" evidence="1">
    <location>
        <begin position="510"/>
        <end position="530"/>
    </location>
</feature>
<dbReference type="Proteomes" id="UP001445335">
    <property type="component" value="Unassembled WGS sequence"/>
</dbReference>
<dbReference type="PROSITE" id="PS50217">
    <property type="entry name" value="BZIP"/>
    <property type="match status" value="1"/>
</dbReference>
<dbReference type="PANTHER" id="PTHR38116:SF9">
    <property type="entry name" value="BZIP DOMAIN-CONTAINING PROTEIN"/>
    <property type="match status" value="1"/>
</dbReference>
<feature type="region of interest" description="Disordered" evidence="1">
    <location>
        <begin position="1"/>
        <end position="21"/>
    </location>
</feature>
<keyword evidence="4" id="KW-1185">Reference proteome</keyword>
<sequence length="772" mass="84083">MYGRPPDLPPQLPTPATGASGNLDVDALLGAVAAETLERQEAHRGDIYAAAQVPERVQHPVWPELQLPPPAPLATHRSAPSWFGDVDSHIGPPVLWGTPWPAPPPVAAAAATVGQGSSDEEEGRARRGRTSAEAASIALREKNRRAQRKFRERQRSRLEDSESKVAALSQQVEQMQLRMAELERSNAALQAANVARAQACATEPRGAIETGGNIVLRPDEIRALPWSEVKQLWCDSMSHVAEALAEARSDAASPAHGRIVRLLDEMRQLYFAYNKGDPKTLDGIDQRMYQSFRNQLAKDQPGDGPPDGHWARVASAWQLSLEQRRLVATCRRHFLVGMGVVRRERSAISAELQRSLTLRGAEVQRTDIAMGGHLAALGVEEALRASLEMEQAIHQALAVSMRQICTPVQLATAFVKAHPWMLDIIALYSVVAEEDGEPPAAELGMYDQPHDNPPNQQLPAVEAPLDIDALLSITAAEIQQSDDVHRGAFYAAAQVRGNVQHPLGCARAARGRASEEDASSALREKNRRAQRKFCERQRNRLQDSESKVAALSQQALAEARSNAASPAQGGVARILEEMRQIYFSYNPGNPQTNDHCDPRIGQRFKGRLDGMNPGGGPPEGHWAHVAHAMSMSPEQRRLATAACRRFLEGVGAVRRERAAITEELQRSLTLHGAEVQRTDIALSGHLAALDAEEALRANLAAEQALHQALRSSMRQICTPFQAGTSLVEARPWMLDLIAVYRVMAEEDGEPPAAELLEGLHAAQAARHAAAGG</sequence>
<dbReference type="SMART" id="SM00338">
    <property type="entry name" value="BRLZ"/>
    <property type="match status" value="1"/>
</dbReference>
<feature type="compositionally biased region" description="Basic residues" evidence="1">
    <location>
        <begin position="143"/>
        <end position="152"/>
    </location>
</feature>
<dbReference type="GO" id="GO:0003700">
    <property type="term" value="F:DNA-binding transcription factor activity"/>
    <property type="evidence" value="ECO:0007669"/>
    <property type="project" value="InterPro"/>
</dbReference>
<protein>
    <recommendedName>
        <fullName evidence="2">BZIP domain-containing protein</fullName>
    </recommendedName>
</protein>
<feature type="compositionally biased region" description="Pro residues" evidence="1">
    <location>
        <begin position="1"/>
        <end position="13"/>
    </location>
</feature>
<evidence type="ECO:0000313" key="4">
    <source>
        <dbReference type="Proteomes" id="UP001445335"/>
    </source>
</evidence>
<evidence type="ECO:0000256" key="1">
    <source>
        <dbReference type="SAM" id="MobiDB-lite"/>
    </source>
</evidence>
<dbReference type="EMBL" id="JALJOU010000100">
    <property type="protein sequence ID" value="KAK9821558.1"/>
    <property type="molecule type" value="Genomic_DNA"/>
</dbReference>
<dbReference type="Gene3D" id="1.20.5.170">
    <property type="match status" value="1"/>
</dbReference>
<feature type="region of interest" description="Disordered" evidence="1">
    <location>
        <begin position="143"/>
        <end position="162"/>
    </location>
</feature>
<evidence type="ECO:0000259" key="2">
    <source>
        <dbReference type="PROSITE" id="PS50217"/>
    </source>
</evidence>
<dbReference type="AlphaFoldDB" id="A0AAW1QJA4"/>
<name>A0AAW1QJA4_9CHLO</name>
<comment type="caution">
    <text evidence="3">The sequence shown here is derived from an EMBL/GenBank/DDBJ whole genome shotgun (WGS) entry which is preliminary data.</text>
</comment>
<feature type="domain" description="BZIP" evidence="2">
    <location>
        <begin position="140"/>
        <end position="190"/>
    </location>
</feature>
<evidence type="ECO:0000313" key="3">
    <source>
        <dbReference type="EMBL" id="KAK9821558.1"/>
    </source>
</evidence>
<organism evidence="3 4">
    <name type="scientific">Elliptochloris bilobata</name>
    <dbReference type="NCBI Taxonomy" id="381761"/>
    <lineage>
        <taxon>Eukaryota</taxon>
        <taxon>Viridiplantae</taxon>
        <taxon>Chlorophyta</taxon>
        <taxon>core chlorophytes</taxon>
        <taxon>Trebouxiophyceae</taxon>
        <taxon>Trebouxiophyceae incertae sedis</taxon>
        <taxon>Elliptochloris clade</taxon>
        <taxon>Elliptochloris</taxon>
    </lineage>
</organism>
<gene>
    <name evidence="3" type="ORF">WJX81_001441</name>
</gene>
<proteinExistence type="predicted"/>
<dbReference type="InterPro" id="IPR004827">
    <property type="entry name" value="bZIP"/>
</dbReference>
<feature type="region of interest" description="Disordered" evidence="1">
    <location>
        <begin position="107"/>
        <end position="134"/>
    </location>
</feature>
<dbReference type="PROSITE" id="PS00036">
    <property type="entry name" value="BZIP_BASIC"/>
    <property type="match status" value="1"/>
</dbReference>
<feature type="compositionally biased region" description="Basic and acidic residues" evidence="1">
    <location>
        <begin position="153"/>
        <end position="162"/>
    </location>
</feature>
<accession>A0AAW1QJA4</accession>